<keyword evidence="3" id="KW-1185">Reference proteome</keyword>
<evidence type="ECO:0000313" key="3">
    <source>
        <dbReference type="Proteomes" id="UP001642487"/>
    </source>
</evidence>
<sequence>MLIILLIETIFFAIVVLITLYAFHTTTGRSYFIDILCIVFNIGMYTSPLTVMIPNSLGALSGLIQLSLYATYYKTTNWDSDDMSNSKRPIEVQMSDV</sequence>
<name>A0ABP0XZ05_9ROSI</name>
<keyword evidence="1" id="KW-1133">Transmembrane helix</keyword>
<proteinExistence type="predicted"/>
<keyword evidence="1" id="KW-0472">Membrane</keyword>
<keyword evidence="1" id="KW-0812">Transmembrane</keyword>
<gene>
    <name evidence="2" type="ORF">CITCOLO1_LOCUS3621</name>
</gene>
<protein>
    <submittedName>
        <fullName evidence="2">Uncharacterized protein</fullName>
    </submittedName>
</protein>
<reference evidence="2 3" key="1">
    <citation type="submission" date="2024-03" db="EMBL/GenBank/DDBJ databases">
        <authorList>
            <person name="Gkanogiannis A."/>
            <person name="Becerra Lopez-Lavalle L."/>
        </authorList>
    </citation>
    <scope>NUCLEOTIDE SEQUENCE [LARGE SCALE GENOMIC DNA]</scope>
</reference>
<organism evidence="2 3">
    <name type="scientific">Citrullus colocynthis</name>
    <name type="common">colocynth</name>
    <dbReference type="NCBI Taxonomy" id="252529"/>
    <lineage>
        <taxon>Eukaryota</taxon>
        <taxon>Viridiplantae</taxon>
        <taxon>Streptophyta</taxon>
        <taxon>Embryophyta</taxon>
        <taxon>Tracheophyta</taxon>
        <taxon>Spermatophyta</taxon>
        <taxon>Magnoliopsida</taxon>
        <taxon>eudicotyledons</taxon>
        <taxon>Gunneridae</taxon>
        <taxon>Pentapetalae</taxon>
        <taxon>rosids</taxon>
        <taxon>fabids</taxon>
        <taxon>Cucurbitales</taxon>
        <taxon>Cucurbitaceae</taxon>
        <taxon>Benincaseae</taxon>
        <taxon>Citrullus</taxon>
    </lineage>
</organism>
<evidence type="ECO:0000313" key="2">
    <source>
        <dbReference type="EMBL" id="CAK9311945.1"/>
    </source>
</evidence>
<accession>A0ABP0XZ05</accession>
<dbReference type="PANTHER" id="PTHR10791">
    <property type="entry name" value="RAG1-ACTIVATING PROTEIN 1"/>
    <property type="match status" value="1"/>
</dbReference>
<dbReference type="EMBL" id="OZ021744">
    <property type="protein sequence ID" value="CAK9311945.1"/>
    <property type="molecule type" value="Genomic_DNA"/>
</dbReference>
<feature type="transmembrane region" description="Helical" evidence="1">
    <location>
        <begin position="6"/>
        <end position="24"/>
    </location>
</feature>
<evidence type="ECO:0000256" key="1">
    <source>
        <dbReference type="SAM" id="Phobius"/>
    </source>
</evidence>
<dbReference type="InterPro" id="IPR047664">
    <property type="entry name" value="SWEET"/>
</dbReference>
<dbReference type="Proteomes" id="UP001642487">
    <property type="component" value="Chromosome 10"/>
</dbReference>
<dbReference type="PANTHER" id="PTHR10791:SF159">
    <property type="entry name" value="BIDIRECTIONAL SUGAR TRANSPORTER SWEET5"/>
    <property type="match status" value="1"/>
</dbReference>